<accession>A0AA88A4J6</accession>
<keyword evidence="4" id="KW-1185">Reference proteome</keyword>
<dbReference type="InterPro" id="IPR046796">
    <property type="entry name" value="Transposase_32_dom"/>
</dbReference>
<feature type="compositionally biased region" description="Acidic residues" evidence="1">
    <location>
        <begin position="236"/>
        <end position="248"/>
    </location>
</feature>
<evidence type="ECO:0000313" key="4">
    <source>
        <dbReference type="Proteomes" id="UP001187192"/>
    </source>
</evidence>
<evidence type="ECO:0000313" key="3">
    <source>
        <dbReference type="EMBL" id="GMN48033.1"/>
    </source>
</evidence>
<gene>
    <name evidence="3" type="ORF">TIFTF001_017207</name>
</gene>
<feature type="region of interest" description="Disordered" evidence="1">
    <location>
        <begin position="218"/>
        <end position="248"/>
    </location>
</feature>
<feature type="domain" description="Putative plant transposon protein" evidence="2">
    <location>
        <begin position="27"/>
        <end position="151"/>
    </location>
</feature>
<name>A0AA88A4J6_FICCA</name>
<dbReference type="Pfam" id="PF20167">
    <property type="entry name" value="Transposase_32"/>
    <property type="match status" value="1"/>
</dbReference>
<dbReference type="EMBL" id="BTGU01000027">
    <property type="protein sequence ID" value="GMN48033.1"/>
    <property type="molecule type" value="Genomic_DNA"/>
</dbReference>
<dbReference type="Proteomes" id="UP001187192">
    <property type="component" value="Unassembled WGS sequence"/>
</dbReference>
<comment type="caution">
    <text evidence="3">The sequence shown here is derived from an EMBL/GenBank/DDBJ whole genome shotgun (WGS) entry which is preliminary data.</text>
</comment>
<feature type="compositionally biased region" description="Low complexity" evidence="1">
    <location>
        <begin position="168"/>
        <end position="180"/>
    </location>
</feature>
<feature type="region of interest" description="Disordered" evidence="1">
    <location>
        <begin position="155"/>
        <end position="181"/>
    </location>
</feature>
<proteinExistence type="predicted"/>
<dbReference type="AlphaFoldDB" id="A0AA88A4J6"/>
<organism evidence="3 4">
    <name type="scientific">Ficus carica</name>
    <name type="common">Common fig</name>
    <dbReference type="NCBI Taxonomy" id="3494"/>
    <lineage>
        <taxon>Eukaryota</taxon>
        <taxon>Viridiplantae</taxon>
        <taxon>Streptophyta</taxon>
        <taxon>Embryophyta</taxon>
        <taxon>Tracheophyta</taxon>
        <taxon>Spermatophyta</taxon>
        <taxon>Magnoliopsida</taxon>
        <taxon>eudicotyledons</taxon>
        <taxon>Gunneridae</taxon>
        <taxon>Pentapetalae</taxon>
        <taxon>rosids</taxon>
        <taxon>fabids</taxon>
        <taxon>Rosales</taxon>
        <taxon>Moraceae</taxon>
        <taxon>Ficeae</taxon>
        <taxon>Ficus</taxon>
    </lineage>
</organism>
<reference evidence="3" key="1">
    <citation type="submission" date="2023-07" db="EMBL/GenBank/DDBJ databases">
        <title>draft genome sequence of fig (Ficus carica).</title>
        <authorList>
            <person name="Takahashi T."/>
            <person name="Nishimura K."/>
        </authorList>
    </citation>
    <scope>NUCLEOTIDE SEQUENCE</scope>
</reference>
<sequence length="248" mass="28163">MGYDEFIHSVIAKHQWRQFCSHPTIAVVTIDKDTINRFCGLKEADDLHTEFAINANETWLESILENIYVEGTTRNNSTQGALTIPRNNLTPQCKVWYHFLKTRLMPSTHIQTVSKDRVLLLDSIISGRPIDVAITTIAIAQITQIKMTRENQKQFPIDEEEQGPAPQATSSRNAAASSNRGPLHTELTQSLKMLEQHMSLTEDFALRKSLQKNFTKPVFSFPEFPDSVTEPIFAEENSENAEEDNEDD</sequence>
<evidence type="ECO:0000256" key="1">
    <source>
        <dbReference type="SAM" id="MobiDB-lite"/>
    </source>
</evidence>
<protein>
    <recommendedName>
        <fullName evidence="2">Putative plant transposon protein domain-containing protein</fullName>
    </recommendedName>
</protein>
<evidence type="ECO:0000259" key="2">
    <source>
        <dbReference type="Pfam" id="PF20167"/>
    </source>
</evidence>